<dbReference type="AlphaFoldDB" id="A0A0R1E192"/>
<keyword evidence="4" id="KW-1185">Reference proteome</keyword>
<proteinExistence type="predicted"/>
<evidence type="ECO:0000256" key="1">
    <source>
        <dbReference type="SAM" id="MobiDB-lite"/>
    </source>
</evidence>
<feature type="chain" id="PRO_5006403091" evidence="2">
    <location>
        <begin position="20"/>
        <end position="97"/>
    </location>
</feature>
<evidence type="ECO:0000313" key="4">
    <source>
        <dbReference type="Proteomes" id="UP000002282"/>
    </source>
</evidence>
<gene>
    <name evidence="3" type="primary">Dyak\GE27751</name>
    <name evidence="3" type="synonym">GE27751</name>
    <name evidence="3" type="ORF">Dyak_GE27751</name>
</gene>
<feature type="signal peptide" evidence="2">
    <location>
        <begin position="1"/>
        <end position="19"/>
    </location>
</feature>
<keyword evidence="2" id="KW-0732">Signal</keyword>
<protein>
    <submittedName>
        <fullName evidence="3">Uncharacterized protein, isoform A</fullName>
    </submittedName>
</protein>
<evidence type="ECO:0000256" key="2">
    <source>
        <dbReference type="SAM" id="SignalP"/>
    </source>
</evidence>
<dbReference type="OrthoDB" id="7858473at2759"/>
<reference evidence="3 4" key="1">
    <citation type="journal article" date="2007" name="Nature">
        <title>Evolution of genes and genomes on the Drosophila phylogeny.</title>
        <authorList>
            <consortium name="Drosophila 12 Genomes Consortium"/>
            <person name="Clark A.G."/>
            <person name="Eisen M.B."/>
            <person name="Smith D.R."/>
            <person name="Bergman C.M."/>
            <person name="Oliver B."/>
            <person name="Markow T.A."/>
            <person name="Kaufman T.C."/>
            <person name="Kellis M."/>
            <person name="Gelbart W."/>
            <person name="Iyer V.N."/>
            <person name="Pollard D.A."/>
            <person name="Sackton T.B."/>
            <person name="Larracuente A.M."/>
            <person name="Singh N.D."/>
            <person name="Abad J.P."/>
            <person name="Abt D.N."/>
            <person name="Adryan B."/>
            <person name="Aguade M."/>
            <person name="Akashi H."/>
            <person name="Anderson W.W."/>
            <person name="Aquadro C.F."/>
            <person name="Ardell D.H."/>
            <person name="Arguello R."/>
            <person name="Artieri C.G."/>
            <person name="Barbash D.A."/>
            <person name="Barker D."/>
            <person name="Barsanti P."/>
            <person name="Batterham P."/>
            <person name="Batzoglou S."/>
            <person name="Begun D."/>
            <person name="Bhutkar A."/>
            <person name="Blanco E."/>
            <person name="Bosak S.A."/>
            <person name="Bradley R.K."/>
            <person name="Brand A.D."/>
            <person name="Brent M.R."/>
            <person name="Brooks A.N."/>
            <person name="Brown R.H."/>
            <person name="Butlin R.K."/>
            <person name="Caggese C."/>
            <person name="Calvi B.R."/>
            <person name="Bernardo de Carvalho A."/>
            <person name="Caspi A."/>
            <person name="Castrezana S."/>
            <person name="Celniker S.E."/>
            <person name="Chang J.L."/>
            <person name="Chapple C."/>
            <person name="Chatterji S."/>
            <person name="Chinwalla A."/>
            <person name="Civetta A."/>
            <person name="Clifton S.W."/>
            <person name="Comeron J.M."/>
            <person name="Costello J.C."/>
            <person name="Coyne J.A."/>
            <person name="Daub J."/>
            <person name="David R.G."/>
            <person name="Delcher A.L."/>
            <person name="Delehaunty K."/>
            <person name="Do C.B."/>
            <person name="Ebling H."/>
            <person name="Edwards K."/>
            <person name="Eickbush T."/>
            <person name="Evans J.D."/>
            <person name="Filipski A."/>
            <person name="Findeiss S."/>
            <person name="Freyhult E."/>
            <person name="Fulton L."/>
            <person name="Fulton R."/>
            <person name="Garcia A.C."/>
            <person name="Gardiner A."/>
            <person name="Garfield D.A."/>
            <person name="Garvin B.E."/>
            <person name="Gibson G."/>
            <person name="Gilbert D."/>
            <person name="Gnerre S."/>
            <person name="Godfrey J."/>
            <person name="Good R."/>
            <person name="Gotea V."/>
            <person name="Gravely B."/>
            <person name="Greenberg A.J."/>
            <person name="Griffiths-Jones S."/>
            <person name="Gross S."/>
            <person name="Guigo R."/>
            <person name="Gustafson E.A."/>
            <person name="Haerty W."/>
            <person name="Hahn M.W."/>
            <person name="Halligan D.L."/>
            <person name="Halpern A.L."/>
            <person name="Halter G.M."/>
            <person name="Han M.V."/>
            <person name="Heger A."/>
            <person name="Hillier L."/>
            <person name="Hinrichs A.S."/>
            <person name="Holmes I."/>
            <person name="Hoskins R.A."/>
            <person name="Hubisz M.J."/>
            <person name="Hultmark D."/>
            <person name="Huntley M.A."/>
            <person name="Jaffe D.B."/>
            <person name="Jagadeeshan S."/>
            <person name="Jeck W.R."/>
            <person name="Johnson J."/>
            <person name="Jones C.D."/>
            <person name="Jordan W.C."/>
            <person name="Karpen G.H."/>
            <person name="Kataoka E."/>
            <person name="Keightley P.D."/>
            <person name="Kheradpour P."/>
            <person name="Kirkness E.F."/>
            <person name="Koerich L.B."/>
            <person name="Kristiansen K."/>
            <person name="Kudrna D."/>
            <person name="Kulathinal R.J."/>
            <person name="Kumar S."/>
            <person name="Kwok R."/>
            <person name="Lander E."/>
            <person name="Langley C.H."/>
            <person name="Lapoint R."/>
            <person name="Lazzaro B.P."/>
            <person name="Lee S.J."/>
            <person name="Levesque L."/>
            <person name="Li R."/>
            <person name="Lin C.F."/>
            <person name="Lin M.F."/>
            <person name="Lindblad-Toh K."/>
            <person name="Llopart A."/>
            <person name="Long M."/>
            <person name="Low L."/>
            <person name="Lozovsky E."/>
            <person name="Lu J."/>
            <person name="Luo M."/>
            <person name="Machado C.A."/>
            <person name="Makalowski W."/>
            <person name="Marzo M."/>
            <person name="Matsuda M."/>
            <person name="Matzkin L."/>
            <person name="McAllister B."/>
            <person name="McBride C.S."/>
            <person name="McKernan B."/>
            <person name="McKernan K."/>
            <person name="Mendez-Lago M."/>
            <person name="Minx P."/>
            <person name="Mollenhauer M.U."/>
            <person name="Montooth K."/>
            <person name="Mount S.M."/>
            <person name="Mu X."/>
            <person name="Myers E."/>
            <person name="Negre B."/>
            <person name="Newfeld S."/>
            <person name="Nielsen R."/>
            <person name="Noor M.A."/>
            <person name="O'Grady P."/>
            <person name="Pachter L."/>
            <person name="Papaceit M."/>
            <person name="Parisi M.J."/>
            <person name="Parisi M."/>
            <person name="Parts L."/>
            <person name="Pedersen J.S."/>
            <person name="Pesole G."/>
            <person name="Phillippy A.M."/>
            <person name="Ponting C.P."/>
            <person name="Pop M."/>
            <person name="Porcelli D."/>
            <person name="Powell J.R."/>
            <person name="Prohaska S."/>
            <person name="Pruitt K."/>
            <person name="Puig M."/>
            <person name="Quesneville H."/>
            <person name="Ram K.R."/>
            <person name="Rand D."/>
            <person name="Rasmussen M.D."/>
            <person name="Reed L.K."/>
            <person name="Reenan R."/>
            <person name="Reily A."/>
            <person name="Remington K.A."/>
            <person name="Rieger T.T."/>
            <person name="Ritchie M.G."/>
            <person name="Robin C."/>
            <person name="Rogers Y.H."/>
            <person name="Rohde C."/>
            <person name="Rozas J."/>
            <person name="Rubenfield M.J."/>
            <person name="Ruiz A."/>
            <person name="Russo S."/>
            <person name="Salzberg S.L."/>
            <person name="Sanchez-Gracia A."/>
            <person name="Saranga D.J."/>
            <person name="Sato H."/>
            <person name="Schaeffer S.W."/>
            <person name="Schatz M.C."/>
            <person name="Schlenke T."/>
            <person name="Schwartz R."/>
            <person name="Segarra C."/>
            <person name="Singh R.S."/>
            <person name="Sirot L."/>
            <person name="Sirota M."/>
            <person name="Sisneros N.B."/>
            <person name="Smith C.D."/>
            <person name="Smith T.F."/>
            <person name="Spieth J."/>
            <person name="Stage D.E."/>
            <person name="Stark A."/>
            <person name="Stephan W."/>
            <person name="Strausberg R.L."/>
            <person name="Strempel S."/>
            <person name="Sturgill D."/>
            <person name="Sutton G."/>
            <person name="Sutton G.G."/>
            <person name="Tao W."/>
            <person name="Teichmann S."/>
            <person name="Tobari Y.N."/>
            <person name="Tomimura Y."/>
            <person name="Tsolas J.M."/>
            <person name="Valente V.L."/>
            <person name="Venter E."/>
            <person name="Venter J.C."/>
            <person name="Vicario S."/>
            <person name="Vieira F.G."/>
            <person name="Vilella A.J."/>
            <person name="Villasante A."/>
            <person name="Walenz B."/>
            <person name="Wang J."/>
            <person name="Wasserman M."/>
            <person name="Watts T."/>
            <person name="Wilson D."/>
            <person name="Wilson R.K."/>
            <person name="Wing R.A."/>
            <person name="Wolfner M.F."/>
            <person name="Wong A."/>
            <person name="Wong G.K."/>
            <person name="Wu C.I."/>
            <person name="Wu G."/>
            <person name="Yamamoto D."/>
            <person name="Yang H.P."/>
            <person name="Yang S.P."/>
            <person name="Yorke J.A."/>
            <person name="Yoshida K."/>
            <person name="Zdobnov E."/>
            <person name="Zhang P."/>
            <person name="Zhang Y."/>
            <person name="Zimin A.V."/>
            <person name="Baldwin J."/>
            <person name="Abdouelleil A."/>
            <person name="Abdulkadir J."/>
            <person name="Abebe A."/>
            <person name="Abera B."/>
            <person name="Abreu J."/>
            <person name="Acer S.C."/>
            <person name="Aftuck L."/>
            <person name="Alexander A."/>
            <person name="An P."/>
            <person name="Anderson E."/>
            <person name="Anderson S."/>
            <person name="Arachi H."/>
            <person name="Azer M."/>
            <person name="Bachantsang P."/>
            <person name="Barry A."/>
            <person name="Bayul T."/>
            <person name="Berlin A."/>
            <person name="Bessette D."/>
            <person name="Bloom T."/>
            <person name="Blye J."/>
            <person name="Boguslavskiy L."/>
            <person name="Bonnet C."/>
            <person name="Boukhgalter B."/>
            <person name="Bourzgui I."/>
            <person name="Brown A."/>
            <person name="Cahill P."/>
            <person name="Channer S."/>
            <person name="Cheshatsang Y."/>
            <person name="Chuda L."/>
            <person name="Citroen M."/>
            <person name="Collymore A."/>
            <person name="Cooke P."/>
            <person name="Costello M."/>
            <person name="D'Aco K."/>
            <person name="Daza R."/>
            <person name="De Haan G."/>
            <person name="DeGray S."/>
            <person name="DeMaso C."/>
            <person name="Dhargay N."/>
            <person name="Dooley K."/>
            <person name="Dooley E."/>
            <person name="Doricent M."/>
            <person name="Dorje P."/>
            <person name="Dorjee K."/>
            <person name="Dupes A."/>
            <person name="Elong R."/>
            <person name="Falk J."/>
            <person name="Farina A."/>
            <person name="Faro S."/>
            <person name="Ferguson D."/>
            <person name="Fisher S."/>
            <person name="Foley C.D."/>
            <person name="Franke A."/>
            <person name="Friedrich D."/>
            <person name="Gadbois L."/>
            <person name="Gearin G."/>
            <person name="Gearin C.R."/>
            <person name="Giannoukos G."/>
            <person name="Goode T."/>
            <person name="Graham J."/>
            <person name="Grandbois E."/>
            <person name="Grewal S."/>
            <person name="Gyaltsen K."/>
            <person name="Hafez N."/>
            <person name="Hagos B."/>
            <person name="Hall J."/>
            <person name="Henson C."/>
            <person name="Hollinger A."/>
            <person name="Honan T."/>
            <person name="Huard M.D."/>
            <person name="Hughes L."/>
            <person name="Hurhula B."/>
            <person name="Husby M.E."/>
            <person name="Kamat A."/>
            <person name="Kanga B."/>
            <person name="Kashin S."/>
            <person name="Khazanovich D."/>
            <person name="Kisner P."/>
            <person name="Lance K."/>
            <person name="Lara M."/>
            <person name="Lee W."/>
            <person name="Lennon N."/>
            <person name="Letendre F."/>
            <person name="LeVine R."/>
            <person name="Lipovsky A."/>
            <person name="Liu X."/>
            <person name="Liu J."/>
            <person name="Liu S."/>
            <person name="Lokyitsang T."/>
            <person name="Lokyitsang Y."/>
            <person name="Lubonja R."/>
            <person name="Lui A."/>
            <person name="MacDonald P."/>
            <person name="Magnisalis V."/>
            <person name="Maru K."/>
            <person name="Matthews C."/>
            <person name="McCusker W."/>
            <person name="McDonough S."/>
            <person name="Mehta T."/>
            <person name="Meldrim J."/>
            <person name="Meneus L."/>
            <person name="Mihai O."/>
            <person name="Mihalev A."/>
            <person name="Mihova T."/>
            <person name="Mittelman R."/>
            <person name="Mlenga V."/>
            <person name="Montmayeur A."/>
            <person name="Mulrain L."/>
            <person name="Navidi A."/>
            <person name="Naylor J."/>
            <person name="Negash T."/>
            <person name="Nguyen T."/>
            <person name="Nguyen N."/>
            <person name="Nicol R."/>
            <person name="Norbu C."/>
            <person name="Norbu N."/>
            <person name="Novod N."/>
            <person name="O'Neill B."/>
            <person name="Osman S."/>
            <person name="Markiewicz E."/>
            <person name="Oyono O.L."/>
            <person name="Patti C."/>
            <person name="Phunkhang P."/>
            <person name="Pierre F."/>
            <person name="Priest M."/>
            <person name="Raghuraman S."/>
            <person name="Rege F."/>
            <person name="Reyes R."/>
            <person name="Rise C."/>
            <person name="Rogov P."/>
            <person name="Ross K."/>
            <person name="Ryan E."/>
            <person name="Settipalli S."/>
            <person name="Shea T."/>
            <person name="Sherpa N."/>
            <person name="Shi L."/>
            <person name="Shih D."/>
            <person name="Sparrow T."/>
            <person name="Spaulding J."/>
            <person name="Stalker J."/>
            <person name="Stange-Thomann N."/>
            <person name="Stavropoulos S."/>
            <person name="Stone C."/>
            <person name="Strader C."/>
            <person name="Tesfaye S."/>
            <person name="Thomson T."/>
            <person name="Thoulutsang Y."/>
            <person name="Thoulutsang D."/>
            <person name="Topham K."/>
            <person name="Topping I."/>
            <person name="Tsamla T."/>
            <person name="Vassiliev H."/>
            <person name="Vo A."/>
            <person name="Wangchuk T."/>
            <person name="Wangdi T."/>
            <person name="Weiand M."/>
            <person name="Wilkinson J."/>
            <person name="Wilson A."/>
            <person name="Yadav S."/>
            <person name="Young G."/>
            <person name="Yu Q."/>
            <person name="Zembek L."/>
            <person name="Zhong D."/>
            <person name="Zimmer A."/>
            <person name="Zwirko Z."/>
            <person name="Jaffe D.B."/>
            <person name="Alvarez P."/>
            <person name="Brockman W."/>
            <person name="Butler J."/>
            <person name="Chin C."/>
            <person name="Gnerre S."/>
            <person name="Grabherr M."/>
            <person name="Kleber M."/>
            <person name="Mauceli E."/>
            <person name="MacCallum I."/>
        </authorList>
    </citation>
    <scope>NUCLEOTIDE SEQUENCE [LARGE SCALE GENOMIC DNA]</scope>
    <source>
        <strain evidence="4">Tai18E2 / Tucson 14021-0261.01</strain>
    </source>
</reference>
<feature type="compositionally biased region" description="Gly residues" evidence="1">
    <location>
        <begin position="66"/>
        <end position="76"/>
    </location>
</feature>
<accession>A0A0R1E192</accession>
<feature type="compositionally biased region" description="Basic and acidic residues" evidence="1">
    <location>
        <begin position="56"/>
        <end position="65"/>
    </location>
</feature>
<reference evidence="3 4" key="2">
    <citation type="journal article" date="2007" name="PLoS Biol.">
        <title>Principles of genome evolution in the Drosophila melanogaster species group.</title>
        <authorList>
            <person name="Ranz J.M."/>
            <person name="Maurin D."/>
            <person name="Chan Y.S."/>
            <person name="von Grotthuss M."/>
            <person name="Hillier L.W."/>
            <person name="Roote J."/>
            <person name="Ashburner M."/>
            <person name="Bergman C.M."/>
        </authorList>
    </citation>
    <scope>NUCLEOTIDE SEQUENCE [LARGE SCALE GENOMIC DNA]</scope>
    <source>
        <strain evidence="4">Tai18E2 / Tucson 14021-0261.01</strain>
    </source>
</reference>
<dbReference type="EMBL" id="CM000160">
    <property type="protein sequence ID" value="KRK03052.1"/>
    <property type="molecule type" value="Genomic_DNA"/>
</dbReference>
<organism evidence="3 4">
    <name type="scientific">Drosophila yakuba</name>
    <name type="common">Fruit fly</name>
    <dbReference type="NCBI Taxonomy" id="7245"/>
    <lineage>
        <taxon>Eukaryota</taxon>
        <taxon>Metazoa</taxon>
        <taxon>Ecdysozoa</taxon>
        <taxon>Arthropoda</taxon>
        <taxon>Hexapoda</taxon>
        <taxon>Insecta</taxon>
        <taxon>Pterygota</taxon>
        <taxon>Neoptera</taxon>
        <taxon>Endopterygota</taxon>
        <taxon>Diptera</taxon>
        <taxon>Brachycera</taxon>
        <taxon>Muscomorpha</taxon>
        <taxon>Ephydroidea</taxon>
        <taxon>Drosophilidae</taxon>
        <taxon>Drosophila</taxon>
        <taxon>Sophophora</taxon>
    </lineage>
</organism>
<evidence type="ECO:0000313" key="3">
    <source>
        <dbReference type="EMBL" id="KRK03052.1"/>
    </source>
</evidence>
<feature type="region of interest" description="Disordered" evidence="1">
    <location>
        <begin position="51"/>
        <end position="83"/>
    </location>
</feature>
<dbReference type="Proteomes" id="UP000002282">
    <property type="component" value="Chromosome 3R"/>
</dbReference>
<sequence>MELLKYLICVLLATQWTTAYPTFSNAPQINLDKLMGGIFDVVNAGINLHFPQQKSESGKDGDRLHGGGSYSKGQSGGPPIIGVSKYDIIDLKSPKPN</sequence>
<name>A0A0R1E192_DROYA</name>